<evidence type="ECO:0000256" key="4">
    <source>
        <dbReference type="ARBA" id="ARBA00022691"/>
    </source>
</evidence>
<dbReference type="Gene3D" id="3.40.50.150">
    <property type="entry name" value="Vaccinia Virus protein VP39"/>
    <property type="match status" value="1"/>
</dbReference>
<dbReference type="PROSITE" id="PS00092">
    <property type="entry name" value="N6_MTASE"/>
    <property type="match status" value="1"/>
</dbReference>
<dbReference type="NCBIfam" id="TIGR00536">
    <property type="entry name" value="hemK_fam"/>
    <property type="match status" value="1"/>
</dbReference>
<dbReference type="GO" id="GO:0102559">
    <property type="term" value="F:peptide chain release factor N(5)-glutamine methyltransferase activity"/>
    <property type="evidence" value="ECO:0007669"/>
    <property type="project" value="UniProtKB-EC"/>
</dbReference>
<evidence type="ECO:0000256" key="2">
    <source>
        <dbReference type="ARBA" id="ARBA00022603"/>
    </source>
</evidence>
<proteinExistence type="predicted"/>
<evidence type="ECO:0000313" key="8">
    <source>
        <dbReference type="EMBL" id="SUZ68232.1"/>
    </source>
</evidence>
<keyword evidence="2" id="KW-0489">Methyltransferase</keyword>
<evidence type="ECO:0000259" key="6">
    <source>
        <dbReference type="Pfam" id="PF05175"/>
    </source>
</evidence>
<dbReference type="SUPFAM" id="SSF53335">
    <property type="entry name" value="S-adenosyl-L-methionine-dependent methyltransferases"/>
    <property type="match status" value="1"/>
</dbReference>
<dbReference type="InterPro" id="IPR002052">
    <property type="entry name" value="DNA_methylase_N6_adenine_CS"/>
</dbReference>
<sequence>MDSSYLLNNYLEKKLFELHSLQIDEYKNKSEIIIQNIIGINKAQLYTETYSISKVEFQRLENAFSLLTQNTPVQHIIQESYFYNDKFFTPPGVFIPRPESELIIDCVQNDFSLSEKKTVLDIGSGSGCLSISLGNLYKDFSITGIDISNKAIEVSRKNARLLNTPNVQFINKDFFNTNFNLFDIIISNPPYLSIYEIDNLDDSVSKHDPIVALSDQFDGLSFYKYFIDNLNYMLKKDGTMYLEIPNSNITEKIIDIINKRTNIANEIFKDFEGNNRVIKIYFNTK</sequence>
<dbReference type="Pfam" id="PF05175">
    <property type="entry name" value="MTS"/>
    <property type="match status" value="1"/>
</dbReference>
<evidence type="ECO:0000256" key="1">
    <source>
        <dbReference type="ARBA" id="ARBA00012771"/>
    </source>
</evidence>
<dbReference type="EC" id="2.1.1.297" evidence="1"/>
<dbReference type="CDD" id="cd02440">
    <property type="entry name" value="AdoMet_MTases"/>
    <property type="match status" value="1"/>
</dbReference>
<organism evidence="8">
    <name type="scientific">marine metagenome</name>
    <dbReference type="NCBI Taxonomy" id="408172"/>
    <lineage>
        <taxon>unclassified sequences</taxon>
        <taxon>metagenomes</taxon>
        <taxon>ecological metagenomes</taxon>
    </lineage>
</organism>
<dbReference type="InterPro" id="IPR029063">
    <property type="entry name" value="SAM-dependent_MTases_sf"/>
</dbReference>
<dbReference type="PANTHER" id="PTHR18895:SF74">
    <property type="entry name" value="MTRF1L RELEASE FACTOR GLUTAMINE METHYLTRANSFERASE"/>
    <property type="match status" value="1"/>
</dbReference>
<name>A0A381PMJ0_9ZZZZ</name>
<gene>
    <name evidence="8" type="ORF">METZ01_LOCUS21086</name>
</gene>
<reference evidence="8" key="1">
    <citation type="submission" date="2018-05" db="EMBL/GenBank/DDBJ databases">
        <authorList>
            <person name="Lanie J.A."/>
            <person name="Ng W.-L."/>
            <person name="Kazmierczak K.M."/>
            <person name="Andrzejewski T.M."/>
            <person name="Davidsen T.M."/>
            <person name="Wayne K.J."/>
            <person name="Tettelin H."/>
            <person name="Glass J.I."/>
            <person name="Rusch D."/>
            <person name="Podicherti R."/>
            <person name="Tsui H.-C.T."/>
            <person name="Winkler M.E."/>
        </authorList>
    </citation>
    <scope>NUCLEOTIDE SEQUENCE</scope>
</reference>
<dbReference type="AlphaFoldDB" id="A0A381PMJ0"/>
<dbReference type="GO" id="GO:0032259">
    <property type="term" value="P:methylation"/>
    <property type="evidence" value="ECO:0007669"/>
    <property type="project" value="UniProtKB-KW"/>
</dbReference>
<dbReference type="PRINTS" id="PR00507">
    <property type="entry name" value="N12N6MTFRASE"/>
</dbReference>
<evidence type="ECO:0000256" key="3">
    <source>
        <dbReference type="ARBA" id="ARBA00022679"/>
    </source>
</evidence>
<dbReference type="PANTHER" id="PTHR18895">
    <property type="entry name" value="HEMK METHYLTRANSFERASE"/>
    <property type="match status" value="1"/>
</dbReference>
<dbReference type="InterPro" id="IPR007848">
    <property type="entry name" value="Small_mtfrase_dom"/>
</dbReference>
<feature type="domain" description="Release factor glutamine methyltransferase N-terminal" evidence="7">
    <location>
        <begin position="18"/>
        <end position="77"/>
    </location>
</feature>
<protein>
    <recommendedName>
        <fullName evidence="1">peptide chain release factor N(5)-glutamine methyltransferase</fullName>
        <ecNumber evidence="1">2.1.1.297</ecNumber>
    </recommendedName>
</protein>
<feature type="domain" description="Methyltransferase small" evidence="6">
    <location>
        <begin position="88"/>
        <end position="191"/>
    </location>
</feature>
<keyword evidence="3" id="KW-0808">Transferase</keyword>
<keyword evidence="4" id="KW-0949">S-adenosyl-L-methionine</keyword>
<dbReference type="Pfam" id="PF17827">
    <property type="entry name" value="PrmC_N"/>
    <property type="match status" value="1"/>
</dbReference>
<evidence type="ECO:0000256" key="5">
    <source>
        <dbReference type="ARBA" id="ARBA00048391"/>
    </source>
</evidence>
<dbReference type="EMBL" id="UINC01001034">
    <property type="protein sequence ID" value="SUZ68232.1"/>
    <property type="molecule type" value="Genomic_DNA"/>
</dbReference>
<accession>A0A381PMJ0</accession>
<comment type="catalytic activity">
    <reaction evidence="5">
        <text>L-glutaminyl-[peptide chain release factor] + S-adenosyl-L-methionine = N(5)-methyl-L-glutaminyl-[peptide chain release factor] + S-adenosyl-L-homocysteine + H(+)</text>
        <dbReference type="Rhea" id="RHEA:42896"/>
        <dbReference type="Rhea" id="RHEA-COMP:10271"/>
        <dbReference type="Rhea" id="RHEA-COMP:10272"/>
        <dbReference type="ChEBI" id="CHEBI:15378"/>
        <dbReference type="ChEBI" id="CHEBI:30011"/>
        <dbReference type="ChEBI" id="CHEBI:57856"/>
        <dbReference type="ChEBI" id="CHEBI:59789"/>
        <dbReference type="ChEBI" id="CHEBI:61891"/>
        <dbReference type="EC" id="2.1.1.297"/>
    </reaction>
</comment>
<dbReference type="InterPro" id="IPR050320">
    <property type="entry name" value="N5-glutamine_MTase"/>
</dbReference>
<dbReference type="NCBIfam" id="TIGR03534">
    <property type="entry name" value="RF_mod_PrmC"/>
    <property type="match status" value="1"/>
</dbReference>
<dbReference type="InterPro" id="IPR019874">
    <property type="entry name" value="RF_methyltr_PrmC"/>
</dbReference>
<dbReference type="GO" id="GO:0003676">
    <property type="term" value="F:nucleic acid binding"/>
    <property type="evidence" value="ECO:0007669"/>
    <property type="project" value="InterPro"/>
</dbReference>
<dbReference type="Gene3D" id="1.10.8.10">
    <property type="entry name" value="DNA helicase RuvA subunit, C-terminal domain"/>
    <property type="match status" value="1"/>
</dbReference>
<evidence type="ECO:0000259" key="7">
    <source>
        <dbReference type="Pfam" id="PF17827"/>
    </source>
</evidence>
<dbReference type="InterPro" id="IPR040758">
    <property type="entry name" value="PrmC_N"/>
</dbReference>
<dbReference type="InterPro" id="IPR004556">
    <property type="entry name" value="HemK-like"/>
</dbReference>